<dbReference type="Pfam" id="PF00011">
    <property type="entry name" value="HSP20"/>
    <property type="match status" value="1"/>
</dbReference>
<protein>
    <submittedName>
        <fullName evidence="3">Hsp20/alpha crystallin family protein</fullName>
    </submittedName>
</protein>
<dbReference type="SUPFAM" id="SSF49764">
    <property type="entry name" value="HSP20-like chaperones"/>
    <property type="match status" value="1"/>
</dbReference>
<evidence type="ECO:0000256" key="1">
    <source>
        <dbReference type="PROSITE-ProRule" id="PRU00285"/>
    </source>
</evidence>
<sequence>MGDEERRLPCPRKSEGVAGRLSEEETMIARTLFGADPFRNIRRLQDEVSRLEFPAVNAFVNQDGVIITAELPGVRSEDLDILIHRDSVTLSGERQTEADDARRAYHRRERRQGRFARTVSLPFVVDPNKVGADLLNGLLTLDLPRAEEDKPKRIHVKASKEAGHG</sequence>
<dbReference type="PROSITE" id="PS01031">
    <property type="entry name" value="SHSP"/>
    <property type="match status" value="1"/>
</dbReference>
<dbReference type="InterPro" id="IPR002068">
    <property type="entry name" value="A-crystallin/Hsp20_dom"/>
</dbReference>
<dbReference type="Proteomes" id="UP000275530">
    <property type="component" value="Unassembled WGS sequence"/>
</dbReference>
<evidence type="ECO:0000313" key="3">
    <source>
        <dbReference type="EMBL" id="RJT33951.1"/>
    </source>
</evidence>
<gene>
    <name evidence="3" type="ORF">D3242_15655</name>
</gene>
<evidence type="ECO:0000256" key="2">
    <source>
        <dbReference type="RuleBase" id="RU003616"/>
    </source>
</evidence>
<evidence type="ECO:0000313" key="4">
    <source>
        <dbReference type="Proteomes" id="UP000275530"/>
    </source>
</evidence>
<dbReference type="CDD" id="cd06464">
    <property type="entry name" value="ACD_sHsps-like"/>
    <property type="match status" value="1"/>
</dbReference>
<dbReference type="EMBL" id="QZXA01000005">
    <property type="protein sequence ID" value="RJT33951.1"/>
    <property type="molecule type" value="Genomic_DNA"/>
</dbReference>
<dbReference type="AlphaFoldDB" id="A0A6M7TCU8"/>
<name>A0A6M7TCU8_9HYPH</name>
<dbReference type="InterPro" id="IPR008978">
    <property type="entry name" value="HSP20-like_chaperone"/>
</dbReference>
<comment type="similarity">
    <text evidence="1 2">Belongs to the small heat shock protein (HSP20) family.</text>
</comment>
<reference evidence="3 4" key="1">
    <citation type="submission" date="2018-09" db="EMBL/GenBank/DDBJ databases">
        <title>Mesorhizobium carmichaelinearum sp. nov. isolated from Carmichaelinea spp. root nodules in New Zealand.</title>
        <authorList>
            <person name="De Meyer S.E."/>
        </authorList>
    </citation>
    <scope>NUCLEOTIDE SEQUENCE [LARGE SCALE GENOMIC DNA]</scope>
    <source>
        <strain evidence="3 4">LMG 28313</strain>
    </source>
</reference>
<organism evidence="3 4">
    <name type="scientific">Mesorhizobium jarvisii</name>
    <dbReference type="NCBI Taxonomy" id="1777867"/>
    <lineage>
        <taxon>Bacteria</taxon>
        <taxon>Pseudomonadati</taxon>
        <taxon>Pseudomonadota</taxon>
        <taxon>Alphaproteobacteria</taxon>
        <taxon>Hyphomicrobiales</taxon>
        <taxon>Phyllobacteriaceae</taxon>
        <taxon>Mesorhizobium</taxon>
    </lineage>
</organism>
<dbReference type="Gene3D" id="2.60.40.790">
    <property type="match status" value="1"/>
</dbReference>
<accession>A0A6M7TCU8</accession>
<keyword evidence="4" id="KW-1185">Reference proteome</keyword>
<proteinExistence type="inferred from homology"/>
<dbReference type="PANTHER" id="PTHR11527">
    <property type="entry name" value="HEAT-SHOCK PROTEIN 20 FAMILY MEMBER"/>
    <property type="match status" value="1"/>
</dbReference>
<comment type="caution">
    <text evidence="3">The sequence shown here is derived from an EMBL/GenBank/DDBJ whole genome shotgun (WGS) entry which is preliminary data.</text>
</comment>
<dbReference type="InterPro" id="IPR031107">
    <property type="entry name" value="Small_HSP"/>
</dbReference>